<evidence type="ECO:0000313" key="1">
    <source>
        <dbReference type="EMBL" id="KAH3789448.1"/>
    </source>
</evidence>
<keyword evidence="2" id="KW-1185">Reference proteome</keyword>
<dbReference type="AlphaFoldDB" id="A0A9D4F1R8"/>
<reference evidence="1" key="1">
    <citation type="journal article" date="2019" name="bioRxiv">
        <title>The Genome of the Zebra Mussel, Dreissena polymorpha: A Resource for Invasive Species Research.</title>
        <authorList>
            <person name="McCartney M.A."/>
            <person name="Auch B."/>
            <person name="Kono T."/>
            <person name="Mallez S."/>
            <person name="Zhang Y."/>
            <person name="Obille A."/>
            <person name="Becker A."/>
            <person name="Abrahante J.E."/>
            <person name="Garbe J."/>
            <person name="Badalamenti J.P."/>
            <person name="Herman A."/>
            <person name="Mangelson H."/>
            <person name="Liachko I."/>
            <person name="Sullivan S."/>
            <person name="Sone E.D."/>
            <person name="Koren S."/>
            <person name="Silverstein K.A.T."/>
            <person name="Beckman K.B."/>
            <person name="Gohl D.M."/>
        </authorList>
    </citation>
    <scope>NUCLEOTIDE SEQUENCE</scope>
    <source>
        <strain evidence="1">Duluth1</strain>
        <tissue evidence="1">Whole animal</tissue>
    </source>
</reference>
<evidence type="ECO:0000313" key="2">
    <source>
        <dbReference type="Proteomes" id="UP000828390"/>
    </source>
</evidence>
<reference evidence="1" key="2">
    <citation type="submission" date="2020-11" db="EMBL/GenBank/DDBJ databases">
        <authorList>
            <person name="McCartney M.A."/>
            <person name="Auch B."/>
            <person name="Kono T."/>
            <person name="Mallez S."/>
            <person name="Becker A."/>
            <person name="Gohl D.M."/>
            <person name="Silverstein K.A.T."/>
            <person name="Koren S."/>
            <person name="Bechman K.B."/>
            <person name="Herman A."/>
            <person name="Abrahante J.E."/>
            <person name="Garbe J."/>
        </authorList>
    </citation>
    <scope>NUCLEOTIDE SEQUENCE</scope>
    <source>
        <strain evidence="1">Duluth1</strain>
        <tissue evidence="1">Whole animal</tissue>
    </source>
</reference>
<comment type="caution">
    <text evidence="1">The sequence shown here is derived from an EMBL/GenBank/DDBJ whole genome shotgun (WGS) entry which is preliminary data.</text>
</comment>
<gene>
    <name evidence="1" type="ORF">DPMN_167628</name>
</gene>
<protein>
    <submittedName>
        <fullName evidence="1">Uncharacterized protein</fullName>
    </submittedName>
</protein>
<proteinExistence type="predicted"/>
<name>A0A9D4F1R8_DREPO</name>
<organism evidence="1 2">
    <name type="scientific">Dreissena polymorpha</name>
    <name type="common">Zebra mussel</name>
    <name type="synonym">Mytilus polymorpha</name>
    <dbReference type="NCBI Taxonomy" id="45954"/>
    <lineage>
        <taxon>Eukaryota</taxon>
        <taxon>Metazoa</taxon>
        <taxon>Spiralia</taxon>
        <taxon>Lophotrochozoa</taxon>
        <taxon>Mollusca</taxon>
        <taxon>Bivalvia</taxon>
        <taxon>Autobranchia</taxon>
        <taxon>Heteroconchia</taxon>
        <taxon>Euheterodonta</taxon>
        <taxon>Imparidentia</taxon>
        <taxon>Neoheterodontei</taxon>
        <taxon>Myida</taxon>
        <taxon>Dreissenoidea</taxon>
        <taxon>Dreissenidae</taxon>
        <taxon>Dreissena</taxon>
    </lineage>
</organism>
<feature type="non-terminal residue" evidence="1">
    <location>
        <position position="52"/>
    </location>
</feature>
<dbReference type="Proteomes" id="UP000828390">
    <property type="component" value="Unassembled WGS sequence"/>
</dbReference>
<accession>A0A9D4F1R8</accession>
<sequence length="52" mass="6035">MRRRMMRRLIWVYAVCLKEFQKLLISNQQGRRKQINIGAAEGLCMGGGIPSR</sequence>
<dbReference type="EMBL" id="JAIWYP010000008">
    <property type="protein sequence ID" value="KAH3789448.1"/>
    <property type="molecule type" value="Genomic_DNA"/>
</dbReference>